<sequence length="168" mass="19561">MNKTIMMVGVHGVGKTYLLNKLNYDTFTASQLIREKVVTDKSKRVANISNNQNILIDAIKQRKLLGEKYILDGHCCLLDDKQRVNRIHIDTFRQLGLCAIIALEGDIEIICSRLRKRDNLVIDKELLQEFQKEEILYAKEIADELDIPFIKNYGNKEEIEELIKTLWR</sequence>
<comment type="caution">
    <text evidence="1">The sequence shown here is derived from an EMBL/GenBank/DDBJ whole genome shotgun (WGS) entry which is preliminary data.</text>
</comment>
<dbReference type="AlphaFoldDB" id="A0A413R5X4"/>
<proteinExistence type="predicted"/>
<reference evidence="1 2" key="1">
    <citation type="submission" date="2018-08" db="EMBL/GenBank/DDBJ databases">
        <title>A genome reference for cultivated species of the human gut microbiota.</title>
        <authorList>
            <person name="Zou Y."/>
            <person name="Xue W."/>
            <person name="Luo G."/>
        </authorList>
    </citation>
    <scope>NUCLEOTIDE SEQUENCE [LARGE SCALE GENOMIC DNA]</scope>
    <source>
        <strain evidence="1 2">AM44-11BH</strain>
    </source>
</reference>
<protein>
    <submittedName>
        <fullName evidence="1">AAA family ATPase</fullName>
    </submittedName>
</protein>
<evidence type="ECO:0000313" key="1">
    <source>
        <dbReference type="EMBL" id="RHA17252.1"/>
    </source>
</evidence>
<organism evidence="1 2">
    <name type="scientific">Eubacterium ventriosum</name>
    <dbReference type="NCBI Taxonomy" id="39496"/>
    <lineage>
        <taxon>Bacteria</taxon>
        <taxon>Bacillati</taxon>
        <taxon>Bacillota</taxon>
        <taxon>Clostridia</taxon>
        <taxon>Eubacteriales</taxon>
        <taxon>Eubacteriaceae</taxon>
        <taxon>Eubacterium</taxon>
    </lineage>
</organism>
<dbReference type="Pfam" id="PF13207">
    <property type="entry name" value="AAA_17"/>
    <property type="match status" value="1"/>
</dbReference>
<evidence type="ECO:0000313" key="2">
    <source>
        <dbReference type="Proteomes" id="UP000284779"/>
    </source>
</evidence>
<dbReference type="Proteomes" id="UP000284779">
    <property type="component" value="Unassembled WGS sequence"/>
</dbReference>
<keyword evidence="2" id="KW-1185">Reference proteome</keyword>
<gene>
    <name evidence="1" type="ORF">DW944_09995</name>
</gene>
<dbReference type="RefSeq" id="WP_117971240.1">
    <property type="nucleotide sequence ID" value="NZ_QSFD01000010.1"/>
</dbReference>
<accession>A0A413R5X4</accession>
<dbReference type="EMBL" id="QSFD01000010">
    <property type="protein sequence ID" value="RHA17252.1"/>
    <property type="molecule type" value="Genomic_DNA"/>
</dbReference>
<name>A0A413R5X4_9FIRM</name>
<dbReference type="SUPFAM" id="SSF52540">
    <property type="entry name" value="P-loop containing nucleoside triphosphate hydrolases"/>
    <property type="match status" value="1"/>
</dbReference>
<dbReference type="Gene3D" id="3.40.50.300">
    <property type="entry name" value="P-loop containing nucleotide triphosphate hydrolases"/>
    <property type="match status" value="1"/>
</dbReference>
<dbReference type="InterPro" id="IPR027417">
    <property type="entry name" value="P-loop_NTPase"/>
</dbReference>